<comment type="caution">
    <text evidence="1">The sequence shown here is derived from an EMBL/GenBank/DDBJ whole genome shotgun (WGS) entry which is preliminary data.</text>
</comment>
<accession>A0A6N7QVQ8</accession>
<dbReference type="AlphaFoldDB" id="A0A6N7QVQ8"/>
<protein>
    <submittedName>
        <fullName evidence="1">Uncharacterized protein</fullName>
    </submittedName>
</protein>
<sequence>MKFDKFKAEFEEKLRLERLYDVKELSEGQTLGLPNGTNIAIDDNTKGYLIERPENTNYEVYLIKKVVVKPIIWVFKRSGEYIDNKEFNDIDEALKWMRESYIRDAEIKLNIKQN</sequence>
<keyword evidence="2" id="KW-1185">Reference proteome</keyword>
<gene>
    <name evidence="1" type="ORF">GH885_07515</name>
</gene>
<proteinExistence type="predicted"/>
<evidence type="ECO:0000313" key="2">
    <source>
        <dbReference type="Proteomes" id="UP000435187"/>
    </source>
</evidence>
<dbReference type="EMBL" id="WJEE01000012">
    <property type="protein sequence ID" value="MRI66193.1"/>
    <property type="molecule type" value="Genomic_DNA"/>
</dbReference>
<dbReference type="Proteomes" id="UP000435187">
    <property type="component" value="Unassembled WGS sequence"/>
</dbReference>
<reference evidence="1 2" key="1">
    <citation type="submission" date="2019-10" db="EMBL/GenBank/DDBJ databases">
        <title>Gracilibacillus salitolerans sp. nov., a moderate halophile isolated from a saline soil in northwest China.</title>
        <authorList>
            <person name="Gan L."/>
        </authorList>
    </citation>
    <scope>NUCLEOTIDE SEQUENCE [LARGE SCALE GENOMIC DNA]</scope>
    <source>
        <strain evidence="1 2">TP2-8</strain>
    </source>
</reference>
<name>A0A6N7QVQ8_9BACI</name>
<evidence type="ECO:0000313" key="1">
    <source>
        <dbReference type="EMBL" id="MRI66193.1"/>
    </source>
</evidence>
<organism evidence="1 2">
    <name type="scientific">Gracilibacillus thailandensis</name>
    <dbReference type="NCBI Taxonomy" id="563735"/>
    <lineage>
        <taxon>Bacteria</taxon>
        <taxon>Bacillati</taxon>
        <taxon>Bacillota</taxon>
        <taxon>Bacilli</taxon>
        <taxon>Bacillales</taxon>
        <taxon>Bacillaceae</taxon>
        <taxon>Gracilibacillus</taxon>
    </lineage>
</organism>
<dbReference type="RefSeq" id="WP_153834943.1">
    <property type="nucleotide sequence ID" value="NZ_JBHUMW010000103.1"/>
</dbReference>